<organism evidence="2 3">
    <name type="scientific">Gnathostoma spinigerum</name>
    <dbReference type="NCBI Taxonomy" id="75299"/>
    <lineage>
        <taxon>Eukaryota</taxon>
        <taxon>Metazoa</taxon>
        <taxon>Ecdysozoa</taxon>
        <taxon>Nematoda</taxon>
        <taxon>Chromadorea</taxon>
        <taxon>Rhabditida</taxon>
        <taxon>Spirurina</taxon>
        <taxon>Gnathostomatomorpha</taxon>
        <taxon>Gnathostomatoidea</taxon>
        <taxon>Gnathostomatidae</taxon>
        <taxon>Gnathostoma</taxon>
    </lineage>
</organism>
<dbReference type="AlphaFoldDB" id="A0ABD6EFV7"/>
<proteinExistence type="predicted"/>
<comment type="caution">
    <text evidence="2">The sequence shown here is derived from an EMBL/GenBank/DDBJ whole genome shotgun (WGS) entry which is preliminary data.</text>
</comment>
<dbReference type="EMBL" id="JBGFUD010002841">
    <property type="protein sequence ID" value="MFH4978076.1"/>
    <property type="molecule type" value="Genomic_DNA"/>
</dbReference>
<evidence type="ECO:0008006" key="4">
    <source>
        <dbReference type="Google" id="ProtNLM"/>
    </source>
</evidence>
<accession>A0ABD6EFV7</accession>
<protein>
    <recommendedName>
        <fullName evidence="4">Secreted protein</fullName>
    </recommendedName>
</protein>
<feature type="signal peptide" evidence="1">
    <location>
        <begin position="1"/>
        <end position="25"/>
    </location>
</feature>
<evidence type="ECO:0000313" key="2">
    <source>
        <dbReference type="EMBL" id="MFH4978076.1"/>
    </source>
</evidence>
<sequence length="105" mass="12004">MCHCPPIPAAFFVVVLPSFWQSAKKSNNVSGINSPEFLMSIDHLSYVHVASPSQLVFPDGFNDVTYFSPLQDLFIWNVIFQSYSKHNPFHSNTRNWHSKGFTKIL</sequence>
<dbReference type="Proteomes" id="UP001608902">
    <property type="component" value="Unassembled WGS sequence"/>
</dbReference>
<keyword evidence="3" id="KW-1185">Reference proteome</keyword>
<gene>
    <name evidence="2" type="ORF">AB6A40_004785</name>
</gene>
<reference evidence="2 3" key="1">
    <citation type="submission" date="2024-08" db="EMBL/GenBank/DDBJ databases">
        <title>Gnathostoma spinigerum genome.</title>
        <authorList>
            <person name="Gonzalez-Bertolin B."/>
            <person name="Monzon S."/>
            <person name="Zaballos A."/>
            <person name="Jimenez P."/>
            <person name="Dekumyoy P."/>
            <person name="Varona S."/>
            <person name="Cuesta I."/>
            <person name="Sumanam S."/>
            <person name="Adisakwattana P."/>
            <person name="Gasser R.B."/>
            <person name="Hernandez-Gonzalez A."/>
            <person name="Young N.D."/>
            <person name="Perteguer M.J."/>
        </authorList>
    </citation>
    <scope>NUCLEOTIDE SEQUENCE [LARGE SCALE GENOMIC DNA]</scope>
    <source>
        <strain evidence="2">AL3</strain>
        <tissue evidence="2">Liver</tissue>
    </source>
</reference>
<keyword evidence="1" id="KW-0732">Signal</keyword>
<evidence type="ECO:0000256" key="1">
    <source>
        <dbReference type="SAM" id="SignalP"/>
    </source>
</evidence>
<evidence type="ECO:0000313" key="3">
    <source>
        <dbReference type="Proteomes" id="UP001608902"/>
    </source>
</evidence>
<feature type="chain" id="PRO_5044771340" description="Secreted protein" evidence="1">
    <location>
        <begin position="26"/>
        <end position="105"/>
    </location>
</feature>
<name>A0ABD6EFV7_9BILA</name>